<dbReference type="AlphaFoldDB" id="A0A098S204"/>
<feature type="transmembrane region" description="Helical" evidence="8">
    <location>
        <begin position="115"/>
        <end position="134"/>
    </location>
</feature>
<comment type="subcellular location">
    <subcellularLocation>
        <location evidence="1">Cell membrane</location>
        <topology evidence="1">Multi-pass membrane protein</topology>
    </subcellularLocation>
</comment>
<comment type="caution">
    <text evidence="10">The sequence shown here is derived from an EMBL/GenBank/DDBJ whole genome shotgun (WGS) entry which is preliminary data.</text>
</comment>
<feature type="transmembrane region" description="Helical" evidence="8">
    <location>
        <begin position="85"/>
        <end position="103"/>
    </location>
</feature>
<feature type="transmembrane region" description="Helical" evidence="8">
    <location>
        <begin position="140"/>
        <end position="156"/>
    </location>
</feature>
<evidence type="ECO:0000256" key="5">
    <source>
        <dbReference type="ARBA" id="ARBA00022692"/>
    </source>
</evidence>
<evidence type="ECO:0000256" key="8">
    <source>
        <dbReference type="SAM" id="Phobius"/>
    </source>
</evidence>
<keyword evidence="4" id="KW-0808">Transferase</keyword>
<dbReference type="GO" id="GO:0010041">
    <property type="term" value="P:response to iron(III) ion"/>
    <property type="evidence" value="ECO:0007669"/>
    <property type="project" value="TreeGrafter"/>
</dbReference>
<evidence type="ECO:0000259" key="9">
    <source>
        <dbReference type="Pfam" id="PF13231"/>
    </source>
</evidence>
<dbReference type="EMBL" id="JPOS01000082">
    <property type="protein sequence ID" value="KGE86170.1"/>
    <property type="molecule type" value="Genomic_DNA"/>
</dbReference>
<dbReference type="Pfam" id="PF13231">
    <property type="entry name" value="PMT_2"/>
    <property type="match status" value="1"/>
</dbReference>
<feature type="transmembrane region" description="Helical" evidence="8">
    <location>
        <begin position="210"/>
        <end position="228"/>
    </location>
</feature>
<feature type="transmembrane region" description="Helical" evidence="8">
    <location>
        <begin position="383"/>
        <end position="402"/>
    </location>
</feature>
<evidence type="ECO:0000256" key="1">
    <source>
        <dbReference type="ARBA" id="ARBA00004651"/>
    </source>
</evidence>
<dbReference type="PANTHER" id="PTHR33908">
    <property type="entry name" value="MANNOSYLTRANSFERASE YKCB-RELATED"/>
    <property type="match status" value="1"/>
</dbReference>
<name>A0A098S204_9BACT</name>
<dbReference type="OrthoDB" id="8353433at2"/>
<feature type="transmembrane region" description="Helical" evidence="8">
    <location>
        <begin position="352"/>
        <end position="377"/>
    </location>
</feature>
<keyword evidence="6 8" id="KW-1133">Transmembrane helix</keyword>
<feature type="transmembrane region" description="Helical" evidence="8">
    <location>
        <begin position="409"/>
        <end position="428"/>
    </location>
</feature>
<dbReference type="RefSeq" id="WP_044226268.1">
    <property type="nucleotide sequence ID" value="NZ_JBKAGJ010000002.1"/>
</dbReference>
<keyword evidence="3" id="KW-0328">Glycosyltransferase</keyword>
<keyword evidence="7 8" id="KW-0472">Membrane</keyword>
<feature type="transmembrane region" description="Helical" evidence="8">
    <location>
        <begin position="12"/>
        <end position="33"/>
    </location>
</feature>
<dbReference type="InterPro" id="IPR050297">
    <property type="entry name" value="LipidA_mod_glycosyltrf_83"/>
</dbReference>
<feature type="transmembrane region" description="Helical" evidence="8">
    <location>
        <begin position="168"/>
        <end position="198"/>
    </location>
</feature>
<evidence type="ECO:0000313" key="10">
    <source>
        <dbReference type="EMBL" id="KGE86170.1"/>
    </source>
</evidence>
<proteinExistence type="predicted"/>
<gene>
    <name evidence="10" type="ORF">IX84_23890</name>
</gene>
<sequence length="521" mass="59370">MAVSSLERRLMGWAAGLMLLSLFVNLGVQPVYLEEPRRALIAMEMQENGNYIVPRQLGDFYYKKPPVFNWLIIGSAALFGEYNRWALRLPTVLSLMFTLLLLYQIGRRHLSAGFARLWALSYVFCGAIYFYFSMLGEIDIFYSLITLGSMLAFFHYEQKERWSLMFAVSYGLAAVGLLTKGLPSIPFLGLTVLSWLIYQKRWRLLFSWQHLLGIMVFVGIAGGYLALYNQYNSLDNYLADLFSESVGRTAVQNSLGRTMEHLFTFPLDTLKDTLPMSLLLLLFSTHRGIWRQIRAQPLLAFSVVVFLANFVVYWLAPGAKQRYIYMLYPLLLSVGIYAWQERGALARWRERTFRVIVGILLVVLSLGAIALNIVPAFDFLPGRVWITGLGALVFAGLAFLHFRKPALALNWLLFGLVAGRFLFAFAILPQRAHESAGQFNTDLAHEIQAIAGEAPLYMYQDGRISYTVIYELNRLRGKTVHFNKDLEPGSFMMVPEGEFPAYEPLLEIPFHDGDFVLIQVK</sequence>
<evidence type="ECO:0000313" key="11">
    <source>
        <dbReference type="Proteomes" id="UP000029736"/>
    </source>
</evidence>
<dbReference type="Proteomes" id="UP000029736">
    <property type="component" value="Unassembled WGS sequence"/>
</dbReference>
<evidence type="ECO:0000256" key="2">
    <source>
        <dbReference type="ARBA" id="ARBA00022475"/>
    </source>
</evidence>
<protein>
    <recommendedName>
        <fullName evidence="9">Glycosyltransferase RgtA/B/C/D-like domain-containing protein</fullName>
    </recommendedName>
</protein>
<evidence type="ECO:0000256" key="6">
    <source>
        <dbReference type="ARBA" id="ARBA00022989"/>
    </source>
</evidence>
<keyword evidence="5 8" id="KW-0812">Transmembrane</keyword>
<accession>A0A098S204</accession>
<feature type="transmembrane region" description="Helical" evidence="8">
    <location>
        <begin position="297"/>
        <end position="316"/>
    </location>
</feature>
<dbReference type="InterPro" id="IPR038731">
    <property type="entry name" value="RgtA/B/C-like"/>
</dbReference>
<evidence type="ECO:0000256" key="4">
    <source>
        <dbReference type="ARBA" id="ARBA00022679"/>
    </source>
</evidence>
<keyword evidence="11" id="KW-1185">Reference proteome</keyword>
<dbReference type="GO" id="GO:0005886">
    <property type="term" value="C:plasma membrane"/>
    <property type="evidence" value="ECO:0007669"/>
    <property type="project" value="UniProtKB-SubCell"/>
</dbReference>
<evidence type="ECO:0000256" key="7">
    <source>
        <dbReference type="ARBA" id="ARBA00023136"/>
    </source>
</evidence>
<organism evidence="10 11">
    <name type="scientific">Phaeodactylibacter xiamenensis</name>
    <dbReference type="NCBI Taxonomy" id="1524460"/>
    <lineage>
        <taxon>Bacteria</taxon>
        <taxon>Pseudomonadati</taxon>
        <taxon>Bacteroidota</taxon>
        <taxon>Saprospiria</taxon>
        <taxon>Saprospirales</taxon>
        <taxon>Haliscomenobacteraceae</taxon>
        <taxon>Phaeodactylibacter</taxon>
    </lineage>
</organism>
<dbReference type="GO" id="GO:0009103">
    <property type="term" value="P:lipopolysaccharide biosynthetic process"/>
    <property type="evidence" value="ECO:0007669"/>
    <property type="project" value="UniProtKB-ARBA"/>
</dbReference>
<reference evidence="10 11" key="1">
    <citation type="journal article" date="2014" name="Int. J. Syst. Evol. Microbiol.">
        <title>Phaeodactylibacter xiamenensis gen. nov., sp. nov., a member of the family Saprospiraceae isolated from the marine alga Phaeodactylum tricornutum.</title>
        <authorList>
            <person name="Chen Z.Jr."/>
            <person name="Lei X."/>
            <person name="Lai Q."/>
            <person name="Li Y."/>
            <person name="Zhang B."/>
            <person name="Zhang J."/>
            <person name="Zhang H."/>
            <person name="Yang L."/>
            <person name="Zheng W."/>
            <person name="Tian Y."/>
            <person name="Yu Z."/>
            <person name="Xu H.Jr."/>
            <person name="Zheng T."/>
        </authorList>
    </citation>
    <scope>NUCLEOTIDE SEQUENCE [LARGE SCALE GENOMIC DNA]</scope>
    <source>
        <strain evidence="10 11">KD52</strain>
    </source>
</reference>
<keyword evidence="2" id="KW-1003">Cell membrane</keyword>
<feature type="transmembrane region" description="Helical" evidence="8">
    <location>
        <begin position="322"/>
        <end position="340"/>
    </location>
</feature>
<evidence type="ECO:0000256" key="3">
    <source>
        <dbReference type="ARBA" id="ARBA00022676"/>
    </source>
</evidence>
<dbReference type="STRING" id="1524460.IX84_23890"/>
<feature type="domain" description="Glycosyltransferase RgtA/B/C/D-like" evidence="9">
    <location>
        <begin position="63"/>
        <end position="219"/>
    </location>
</feature>
<dbReference type="GO" id="GO:0016763">
    <property type="term" value="F:pentosyltransferase activity"/>
    <property type="evidence" value="ECO:0007669"/>
    <property type="project" value="TreeGrafter"/>
</dbReference>
<dbReference type="PANTHER" id="PTHR33908:SF3">
    <property type="entry name" value="UNDECAPRENYL PHOSPHATE-ALPHA-4-AMINO-4-DEOXY-L-ARABINOSE ARABINOSYL TRANSFERASE"/>
    <property type="match status" value="1"/>
</dbReference>